<proteinExistence type="predicted"/>
<name>A0ACB7WS51_DIOAL</name>
<dbReference type="EC" id="2.1.1.79" evidence="1"/>
<evidence type="ECO:0000313" key="2">
    <source>
        <dbReference type="Proteomes" id="UP000827976"/>
    </source>
</evidence>
<evidence type="ECO:0000313" key="1">
    <source>
        <dbReference type="EMBL" id="KAH7691604.1"/>
    </source>
</evidence>
<reference evidence="2" key="1">
    <citation type="journal article" date="2022" name="Nat. Commun.">
        <title>Chromosome evolution and the genetic basis of agronomically important traits in greater yam.</title>
        <authorList>
            <person name="Bredeson J.V."/>
            <person name="Lyons J.B."/>
            <person name="Oniyinde I.O."/>
            <person name="Okereke N.R."/>
            <person name="Kolade O."/>
            <person name="Nnabue I."/>
            <person name="Nwadili C.O."/>
            <person name="Hribova E."/>
            <person name="Parker M."/>
            <person name="Nwogha J."/>
            <person name="Shu S."/>
            <person name="Carlson J."/>
            <person name="Kariba R."/>
            <person name="Muthemba S."/>
            <person name="Knop K."/>
            <person name="Barton G.J."/>
            <person name="Sherwood A.V."/>
            <person name="Lopez-Montes A."/>
            <person name="Asiedu R."/>
            <person name="Jamnadass R."/>
            <person name="Muchugi A."/>
            <person name="Goodstein D."/>
            <person name="Egesi C.N."/>
            <person name="Featherston J."/>
            <person name="Asfaw A."/>
            <person name="Simpson G.G."/>
            <person name="Dolezel J."/>
            <person name="Hendre P.S."/>
            <person name="Van Deynze A."/>
            <person name="Kumar P.L."/>
            <person name="Obidiegwu J.E."/>
            <person name="Bhattacharjee R."/>
            <person name="Rokhsar D.S."/>
        </authorList>
    </citation>
    <scope>NUCLEOTIDE SEQUENCE [LARGE SCALE GENOMIC DNA]</scope>
    <source>
        <strain evidence="2">cv. TDa95/00328</strain>
    </source>
</reference>
<dbReference type="Proteomes" id="UP000827976">
    <property type="component" value="Chromosome 1"/>
</dbReference>
<organism evidence="1 2">
    <name type="scientific">Dioscorea alata</name>
    <name type="common">Purple yam</name>
    <dbReference type="NCBI Taxonomy" id="55571"/>
    <lineage>
        <taxon>Eukaryota</taxon>
        <taxon>Viridiplantae</taxon>
        <taxon>Streptophyta</taxon>
        <taxon>Embryophyta</taxon>
        <taxon>Tracheophyta</taxon>
        <taxon>Spermatophyta</taxon>
        <taxon>Magnoliopsida</taxon>
        <taxon>Liliopsida</taxon>
        <taxon>Dioscoreales</taxon>
        <taxon>Dioscoreaceae</taxon>
        <taxon>Dioscorea</taxon>
    </lineage>
</organism>
<keyword evidence="1" id="KW-0489">Methyltransferase</keyword>
<gene>
    <name evidence="1" type="ORF">IHE45_01G010000</name>
</gene>
<keyword evidence="1" id="KW-0808">Transferase</keyword>
<accession>A0ACB7WS51</accession>
<sequence length="864" mass="98168">MKVAVVGAGISGLAAAYELSKSGADVVLYEKEPYLGGHARTVNVDGIDIDLGFMVFNRVTYPNMMEFFEKLGVEIERSDMSFSVSLDEGKGCEWGSRNGLAGLFAQKRNALNPHFLKMITHEILKFKEDTLNFLEKLENNPDMDQNETLEHFIKSHGYSQLFQKAYLVPICASIWSCSSEVVMNFSAFSVLSFCRNHHLLQLFGRPQWLTVKSRSHSYVKKVREELERRSCQIRTGFEVKSITSTDAGCCVHGPDHSEETYDACVISVHAPEAMEILGNQATYEETRVLGAFQYSYSDVYVHRDTSLMPKNPSAWSAWNFLGTSSKGACLTYWLNLLQNLGSTDLPFLVTLNSQFIPKHTILKWQTSHPIPSVAASKASLELDKIQGKRGIWFCGAYQGYGFHEDGLKAGIVAANSVLGKDYIPLRNPKHMVPSWAETGARAIVTKFLEKYIVTGSLTLLEEGGTIFVFEGEDKMRQIKSVLKVHNPLFYWKVATEADLGLADAYINGYFSFVDEQEGLLDFFTILIANRDLKNSSGKTTNRGWWTPLLLTAGVASARYFFRHISRQNTVTQARRNISQHYDLSNDFFSLFLDETMTYSSAIFKSENEDLKVAQIRKISLLIEKARISSQHEILEIGCGWGSLAIEVVKQTGCKYTGITLSKEQLHYAQRRVKDAGLEDRITFLLCDYRQLPMSHKYDRIISCEMIEAVGHEYMGKFFSYCDSVLAEDGVFVLQFISIPDDRYDEYRRSSDFIKEYIFPGGCLPSLSRITSAMASSSRLCVEHLENIGIHYYQTLRCWRDNFMAKRRKILSLGFDEKFIRTWEYYFIYCAAGFKTRTLGNYQIVFSRPGNNKAFSDPYERFPAA</sequence>
<keyword evidence="2" id="KW-1185">Reference proteome</keyword>
<dbReference type="EMBL" id="CM037011">
    <property type="protein sequence ID" value="KAH7691604.1"/>
    <property type="molecule type" value="Genomic_DNA"/>
</dbReference>
<protein>
    <submittedName>
        <fullName evidence="1">Cyclopropane-fatty-acyl-phospholipid synthase protein</fullName>
        <ecNumber evidence="1">2.1.1.79</ecNumber>
    </submittedName>
</protein>
<comment type="caution">
    <text evidence="1">The sequence shown here is derived from an EMBL/GenBank/DDBJ whole genome shotgun (WGS) entry which is preliminary data.</text>
</comment>